<dbReference type="GO" id="GO:0005737">
    <property type="term" value="C:cytoplasm"/>
    <property type="evidence" value="ECO:0007669"/>
    <property type="project" value="TreeGrafter"/>
</dbReference>
<dbReference type="Proteomes" id="UP000248480">
    <property type="component" value="Unplaced"/>
</dbReference>
<dbReference type="Gene3D" id="1.20.1050.10">
    <property type="match status" value="1"/>
</dbReference>
<organism evidence="1 2">
    <name type="scientific">Trichechus manatus latirostris</name>
    <name type="common">Florida manatee</name>
    <dbReference type="NCBI Taxonomy" id="127582"/>
    <lineage>
        <taxon>Eukaryota</taxon>
        <taxon>Metazoa</taxon>
        <taxon>Chordata</taxon>
        <taxon>Craniata</taxon>
        <taxon>Vertebrata</taxon>
        <taxon>Euteleostomi</taxon>
        <taxon>Mammalia</taxon>
        <taxon>Eutheria</taxon>
        <taxon>Afrotheria</taxon>
        <taxon>Sirenia</taxon>
        <taxon>Trichechidae</taxon>
        <taxon>Trichechus</taxon>
    </lineage>
</organism>
<dbReference type="InterPro" id="IPR051369">
    <property type="entry name" value="GST_Theta"/>
</dbReference>
<dbReference type="RefSeq" id="XP_004386263.1">
    <property type="nucleotide sequence ID" value="XM_004386206.1"/>
</dbReference>
<evidence type="ECO:0000313" key="2">
    <source>
        <dbReference type="RefSeq" id="XP_004386263.1"/>
    </source>
</evidence>
<dbReference type="AlphaFoldDB" id="A0A2Y9E3G9"/>
<dbReference type="GO" id="GO:0006749">
    <property type="term" value="P:glutathione metabolic process"/>
    <property type="evidence" value="ECO:0007669"/>
    <property type="project" value="TreeGrafter"/>
</dbReference>
<proteinExistence type="predicted"/>
<dbReference type="PANTHER" id="PTHR43917">
    <property type="match status" value="1"/>
</dbReference>
<gene>
    <name evidence="2" type="primary">LOC101345400</name>
</gene>
<reference evidence="2" key="1">
    <citation type="submission" date="2025-08" db="UniProtKB">
        <authorList>
            <consortium name="RefSeq"/>
        </authorList>
    </citation>
    <scope>IDENTIFICATION</scope>
</reference>
<keyword evidence="1" id="KW-1185">Reference proteome</keyword>
<name>A0A2Y9E3G9_TRIMA</name>
<dbReference type="KEGG" id="tmu:101345400"/>
<dbReference type="GeneID" id="101345400"/>
<sequence>MGLELFRELYLPPCCTIYIFARRSSISFELHAVELVGPRDSQLPCKMEEGLPEHGNGHLLLGARELSKGDFVQYPPTRSKRESSTRVDKYLEWQYGAIQLPATNVYLLSCSTSQGGLWTGTLAGEVGPGSPYGQALLATEQLSLADLVALTELMQLTTISCHIFQDWPRLAI</sequence>
<protein>
    <submittedName>
        <fullName evidence="2">Glutathione S-transferase theta-3-like</fullName>
    </submittedName>
</protein>
<dbReference type="PANTHER" id="PTHR43917:SF5">
    <property type="entry name" value="GLUTATHIONE TRANSFERASE"/>
    <property type="match status" value="1"/>
</dbReference>
<dbReference type="InParanoid" id="A0A2Y9E3G9"/>
<accession>A0A2Y9E3G9</accession>
<dbReference type="GO" id="GO:0004364">
    <property type="term" value="F:glutathione transferase activity"/>
    <property type="evidence" value="ECO:0007669"/>
    <property type="project" value="TreeGrafter"/>
</dbReference>
<dbReference type="STRING" id="127582.A0A2Y9E3G9"/>
<evidence type="ECO:0000313" key="1">
    <source>
        <dbReference type="Proteomes" id="UP000248480"/>
    </source>
</evidence>